<protein>
    <submittedName>
        <fullName evidence="3">Uncharacterized protein</fullName>
    </submittedName>
</protein>
<name>A0AAD5DY36_9CHLO</name>
<feature type="region of interest" description="Disordered" evidence="1">
    <location>
        <begin position="175"/>
        <end position="235"/>
    </location>
</feature>
<keyword evidence="2" id="KW-0732">Signal</keyword>
<feature type="compositionally biased region" description="Low complexity" evidence="1">
    <location>
        <begin position="213"/>
        <end position="235"/>
    </location>
</feature>
<comment type="caution">
    <text evidence="3">The sequence shown here is derived from an EMBL/GenBank/DDBJ whole genome shotgun (WGS) entry which is preliminary data.</text>
</comment>
<reference evidence="3" key="1">
    <citation type="submission" date="2020-11" db="EMBL/GenBank/DDBJ databases">
        <title>Chlorella ohadii genome sequencing and assembly.</title>
        <authorList>
            <person name="Murik O."/>
            <person name="Treves H."/>
            <person name="Kedem I."/>
            <person name="Shotland Y."/>
            <person name="Kaplan A."/>
        </authorList>
    </citation>
    <scope>NUCLEOTIDE SEQUENCE</scope>
    <source>
        <strain evidence="3">1</strain>
    </source>
</reference>
<feature type="signal peptide" evidence="2">
    <location>
        <begin position="1"/>
        <end position="23"/>
    </location>
</feature>
<evidence type="ECO:0000313" key="3">
    <source>
        <dbReference type="EMBL" id="KAI7844543.1"/>
    </source>
</evidence>
<gene>
    <name evidence="3" type="ORF">COHA_001901</name>
</gene>
<accession>A0AAD5DY36</accession>
<keyword evidence="4" id="KW-1185">Reference proteome</keyword>
<evidence type="ECO:0000256" key="2">
    <source>
        <dbReference type="SAM" id="SignalP"/>
    </source>
</evidence>
<evidence type="ECO:0000313" key="4">
    <source>
        <dbReference type="Proteomes" id="UP001205105"/>
    </source>
</evidence>
<feature type="compositionally biased region" description="Low complexity" evidence="1">
    <location>
        <begin position="175"/>
        <end position="199"/>
    </location>
</feature>
<feature type="chain" id="PRO_5042037568" evidence="2">
    <location>
        <begin position="24"/>
        <end position="235"/>
    </location>
</feature>
<feature type="compositionally biased region" description="Acidic residues" evidence="1">
    <location>
        <begin position="200"/>
        <end position="212"/>
    </location>
</feature>
<organism evidence="3 4">
    <name type="scientific">Chlorella ohadii</name>
    <dbReference type="NCBI Taxonomy" id="2649997"/>
    <lineage>
        <taxon>Eukaryota</taxon>
        <taxon>Viridiplantae</taxon>
        <taxon>Chlorophyta</taxon>
        <taxon>core chlorophytes</taxon>
        <taxon>Trebouxiophyceae</taxon>
        <taxon>Chlorellales</taxon>
        <taxon>Chlorellaceae</taxon>
        <taxon>Chlorella clade</taxon>
        <taxon>Chlorella</taxon>
    </lineage>
</organism>
<dbReference type="Proteomes" id="UP001205105">
    <property type="component" value="Unassembled WGS sequence"/>
</dbReference>
<sequence>MRVHLCLMLVACALGAGAVPSRADEGFCPMGTADNWQPLTPETAVPEMLQDALAEEVSLLLVRVAEDANSTWVPCSNATITVEGCLQSVAGTNWWLRLNVSCPDYDFPDTLQLEATVYDPLDNTTRPTIGLSVLEQPEGPPDGFDELASTPQDWVAIPDDAALFKDLPYEEAGLVAAGPAGPADPAGEAPAPAPAQDDGGSSEEELLAEAEADPAALDDGTDAEQQQAAEEQQRR</sequence>
<dbReference type="EMBL" id="JADXDR010000027">
    <property type="protein sequence ID" value="KAI7844543.1"/>
    <property type="molecule type" value="Genomic_DNA"/>
</dbReference>
<proteinExistence type="predicted"/>
<dbReference type="AlphaFoldDB" id="A0AAD5DY36"/>
<evidence type="ECO:0000256" key="1">
    <source>
        <dbReference type="SAM" id="MobiDB-lite"/>
    </source>
</evidence>